<evidence type="ECO:0000313" key="4">
    <source>
        <dbReference type="EMBL" id="RNA11316.1"/>
    </source>
</evidence>
<organism evidence="4 5">
    <name type="scientific">Brachionus plicatilis</name>
    <name type="common">Marine rotifer</name>
    <name type="synonym">Brachionus muelleri</name>
    <dbReference type="NCBI Taxonomy" id="10195"/>
    <lineage>
        <taxon>Eukaryota</taxon>
        <taxon>Metazoa</taxon>
        <taxon>Spiralia</taxon>
        <taxon>Gnathifera</taxon>
        <taxon>Rotifera</taxon>
        <taxon>Eurotatoria</taxon>
        <taxon>Monogononta</taxon>
        <taxon>Pseudotrocha</taxon>
        <taxon>Ploima</taxon>
        <taxon>Brachionidae</taxon>
        <taxon>Brachionus</taxon>
    </lineage>
</organism>
<dbReference type="Pfam" id="PF00657">
    <property type="entry name" value="Lipase_GDSL"/>
    <property type="match status" value="3"/>
</dbReference>
<dbReference type="OrthoDB" id="14839at2759"/>
<dbReference type="EMBL" id="REGN01005987">
    <property type="protein sequence ID" value="RNA11316.1"/>
    <property type="molecule type" value="Genomic_DNA"/>
</dbReference>
<evidence type="ECO:0000256" key="2">
    <source>
        <dbReference type="SAM" id="SignalP"/>
    </source>
</evidence>
<dbReference type="InterPro" id="IPR008139">
    <property type="entry name" value="SaposinB_dom"/>
</dbReference>
<evidence type="ECO:0000256" key="1">
    <source>
        <dbReference type="ARBA" id="ARBA00023157"/>
    </source>
</evidence>
<keyword evidence="5" id="KW-1185">Reference proteome</keyword>
<dbReference type="InterPro" id="IPR001087">
    <property type="entry name" value="GDSL"/>
</dbReference>
<sequence>MKAFTVFLSLVVLSQVKVIELKPFESLRTLKGANGGVNCAVCSVLLTMVDELVVVYNDTIEESLNKFCSYLPDGVFRITCQQAIKTFGPVIINGLFNKETPDVICHATGFCRTDPGHEECHIFPLPSTSIKNRVIYFKNGLARNNIEIPDAKNNPCNMSIFKPICDYIKKIFDKHEPAIDIDQDGHGTFQTLRGTSWRGKDCDDFSKKIHPGAIPINGDHTSDSNCNGIFGKDSASNRTYEEIFCKNSKPMGFGVLGDSISAHFSIPEQWLDAYQINTAVFEHLTFILENELDWPQLSGMTGIALKENTRYMNSTWPVVKGFTDSIYLKLLERNRCNFRDYQNIGVNGADTNEMKEIVKSFSRNQQTDQPVLLFLSLVGNDVCNGNPDTLNHMTRPDVFYKNVIEILSYLDTVLPNGSHVMLTGLANGSVLYDSLKDRVYPLGRVKNNIYYGDMYTYLSCLEISPCNGWMTTNDTLRRLTTEYAMILSVFEIWESMGGKRWQVIEAIDGFHLNQIGNYFMADIYWQILLKEHPDWISAENSYNYDIKKIFGDQAMKIFIFSVFLVSLFYGHSALISESIKGVNGGTDCAYCTLLVTIVEKLAIVYNDTIENSLNNLCQFLPDGIFRFTCQQAVSFYGPIIIDGIYSKENGDVICHLIGFCSTEPGRQECHLLPNKKYSINKRVYNLKNKLEKRNIGIPLKLKKGICDQQIFKELCEFLNKAFKNHEPAIDIDQDGHSTIPGRAPGSNLTYEEIFCQGSNQLGVAALGDSISAHFSVPEQWIDPYKINAAVFEHLAFIIENELDWPHLSAITGFMNSSWPVEYDTTNSIYLKMLDRNRCIFRDYQNVAVNGASTRSIQDIAKTLNRNQKQDFPVLLFLALVGNDVCNGKPDTLDHMTKPDDYYKNLIGVLTYLDGVLPNGSHVMLTGLANGSLLYESLKNTVYPLGRVRSDIYYVDFYNYLTCLQASPCNGWMTTNDTLRKLTTDYAMMLSKIAKNISETKKFNNFDLAYTDVPFDEMMEKWESMGGEKWQLIEPFDGFHINQLGNVILADLYWDILVKEHFDWLGTVIKIFLLINSTYGKTEKSGIKNFKDVNGGTNCAVCTVLVTLVEQIAIVYNDTIEETLFNFCNFIPEGLFRITCQQAVETFGPIIIDGIYAKENGDVICHAMNFCRTDPGQPECHILPKKRSIEESSYFLKRNLKLINKKIPKIENSICDIAIFKEICDYIKRIFDSHEPAIDIDQDGHSTIPKIIKGRAPGSNLTYEEIFCQGSNQLGVAVLGDSISAHFSIPEQWLDANQINAAVFEHLAFIIENELDWPHLSAMTGFMNSTWPVVLSHTNSIYLKLLAKNRCNFRDYQNVAVNGARTGSMRDIAKSLARNQDEDQPLLLTLSLVGNDVCNGHPDTLDHMTKPKEFRDNLLYVLDYLDNVIPQGSHVILTGLANGSVLYDVLGERVYPLGRVRNDIKYKDVYTYLSCLQVSPCNGWMTTNATLRKLTTDYAMNLSRIVEDIASSRTYKHFDMAYTDVPIEEMMAVWESMGGQRWQLIEPVDGFHINQNGNIILADLYWKKLNTYHSTWLGPENKFNNDINKIFGDQGGY</sequence>
<dbReference type="PROSITE" id="PS50015">
    <property type="entry name" value="SAP_B"/>
    <property type="match status" value="3"/>
</dbReference>
<feature type="chain" id="PRO_5018219035" evidence="2">
    <location>
        <begin position="22"/>
        <end position="1596"/>
    </location>
</feature>
<dbReference type="Gene3D" id="1.10.225.10">
    <property type="entry name" value="Saposin-like"/>
    <property type="match status" value="3"/>
</dbReference>
<feature type="domain" description="Saposin B-type" evidence="3">
    <location>
        <begin position="1094"/>
        <end position="1174"/>
    </location>
</feature>
<dbReference type="InterPro" id="IPR039676">
    <property type="entry name" value="AOAH"/>
</dbReference>
<dbReference type="PANTHER" id="PTHR15010:SF0">
    <property type="entry name" value="ACYLOXYACYL HYDROLASE"/>
    <property type="match status" value="1"/>
</dbReference>
<dbReference type="Gene3D" id="3.40.50.1110">
    <property type="entry name" value="SGNH hydrolase"/>
    <property type="match status" value="3"/>
</dbReference>
<accession>A0A3M7QIQ4</accession>
<dbReference type="GO" id="GO:0050528">
    <property type="term" value="F:acyloxyacyl hydrolase activity"/>
    <property type="evidence" value="ECO:0007669"/>
    <property type="project" value="InterPro"/>
</dbReference>
<dbReference type="Pfam" id="PF20825">
    <property type="entry name" value="Saposin"/>
    <property type="match status" value="3"/>
</dbReference>
<evidence type="ECO:0000259" key="3">
    <source>
        <dbReference type="PROSITE" id="PS50015"/>
    </source>
</evidence>
<keyword evidence="4" id="KW-0378">Hydrolase</keyword>
<feature type="domain" description="Saposin B-type" evidence="3">
    <location>
        <begin position="584"/>
        <end position="664"/>
    </location>
</feature>
<protein>
    <submittedName>
        <fullName evidence="4">Acyloxyacyl hydrolase</fullName>
    </submittedName>
</protein>
<feature type="domain" description="Saposin B-type" evidence="3">
    <location>
        <begin position="35"/>
        <end position="115"/>
    </location>
</feature>
<dbReference type="PANTHER" id="PTHR15010">
    <property type="entry name" value="ACYLOXYACYL HYDROLASE"/>
    <property type="match status" value="1"/>
</dbReference>
<reference evidence="4 5" key="1">
    <citation type="journal article" date="2018" name="Sci. Rep.">
        <title>Genomic signatures of local adaptation to the degree of environmental predictability in rotifers.</title>
        <authorList>
            <person name="Franch-Gras L."/>
            <person name="Hahn C."/>
            <person name="Garcia-Roger E.M."/>
            <person name="Carmona M.J."/>
            <person name="Serra M."/>
            <person name="Gomez A."/>
        </authorList>
    </citation>
    <scope>NUCLEOTIDE SEQUENCE [LARGE SCALE GENOMIC DNA]</scope>
    <source>
        <strain evidence="4">HYR1</strain>
    </source>
</reference>
<dbReference type="InterPro" id="IPR036514">
    <property type="entry name" value="SGNH_hydro_sf"/>
</dbReference>
<keyword evidence="1" id="KW-1015">Disulfide bond</keyword>
<gene>
    <name evidence="4" type="ORF">BpHYR1_023381</name>
</gene>
<dbReference type="SMART" id="SM00741">
    <property type="entry name" value="SapB"/>
    <property type="match status" value="3"/>
</dbReference>
<comment type="caution">
    <text evidence="4">The sequence shown here is derived from an EMBL/GenBank/DDBJ whole genome shotgun (WGS) entry which is preliminary data.</text>
</comment>
<feature type="signal peptide" evidence="2">
    <location>
        <begin position="1"/>
        <end position="21"/>
    </location>
</feature>
<dbReference type="InterPro" id="IPR048593">
    <property type="entry name" value="AOAH_Saposin_N"/>
</dbReference>
<dbReference type="GO" id="GO:0009104">
    <property type="term" value="P:lipopolysaccharide catabolic process"/>
    <property type="evidence" value="ECO:0007669"/>
    <property type="project" value="TreeGrafter"/>
</dbReference>
<dbReference type="InterPro" id="IPR011001">
    <property type="entry name" value="Saposin-like"/>
</dbReference>
<dbReference type="GO" id="GO:0005509">
    <property type="term" value="F:calcium ion binding"/>
    <property type="evidence" value="ECO:0007669"/>
    <property type="project" value="TreeGrafter"/>
</dbReference>
<proteinExistence type="predicted"/>
<dbReference type="SUPFAM" id="SSF47862">
    <property type="entry name" value="Saposin"/>
    <property type="match status" value="3"/>
</dbReference>
<keyword evidence="2" id="KW-0732">Signal</keyword>
<dbReference type="SUPFAM" id="SSF52266">
    <property type="entry name" value="SGNH hydrolase"/>
    <property type="match status" value="3"/>
</dbReference>
<name>A0A3M7QIQ4_BRAPC</name>
<dbReference type="Proteomes" id="UP000276133">
    <property type="component" value="Unassembled WGS sequence"/>
</dbReference>
<evidence type="ECO:0000313" key="5">
    <source>
        <dbReference type="Proteomes" id="UP000276133"/>
    </source>
</evidence>